<keyword evidence="7" id="KW-0547">Nucleotide-binding</keyword>
<dbReference type="InterPro" id="IPR001806">
    <property type="entry name" value="Small_GTPase"/>
</dbReference>
<organism evidence="13 14">
    <name type="scientific">Yasminevirus sp. GU-2018</name>
    <dbReference type="NCBI Taxonomy" id="2420051"/>
    <lineage>
        <taxon>Viruses</taxon>
        <taxon>Varidnaviria</taxon>
        <taxon>Bamfordvirae</taxon>
        <taxon>Nucleocytoviricota</taxon>
        <taxon>Megaviricetes</taxon>
        <taxon>Imitervirales</taxon>
        <taxon>Mimiviridae</taxon>
        <taxon>Klosneuvirinae</taxon>
        <taxon>Yasminevirus</taxon>
        <taxon>Yasminevirus saudimassiliense</taxon>
    </lineage>
</organism>
<dbReference type="FunFam" id="3.40.50.300:FF:001447">
    <property type="entry name" value="Ras-related protein Rab-1B"/>
    <property type="match status" value="1"/>
</dbReference>
<evidence type="ECO:0000256" key="2">
    <source>
        <dbReference type="ARBA" id="ARBA00006835"/>
    </source>
</evidence>
<dbReference type="EC" id="2.7.7.6" evidence="3"/>
<dbReference type="GO" id="GO:0000428">
    <property type="term" value="C:DNA-directed RNA polymerase complex"/>
    <property type="evidence" value="ECO:0007669"/>
    <property type="project" value="UniProtKB-KW"/>
</dbReference>
<dbReference type="GO" id="GO:0005525">
    <property type="term" value="F:GTP binding"/>
    <property type="evidence" value="ECO:0007669"/>
    <property type="project" value="UniProtKB-KW"/>
</dbReference>
<dbReference type="CDD" id="cd00154">
    <property type="entry name" value="Rab"/>
    <property type="match status" value="1"/>
</dbReference>
<evidence type="ECO:0000256" key="8">
    <source>
        <dbReference type="ARBA" id="ARBA00023134"/>
    </source>
</evidence>
<proteinExistence type="inferred from homology"/>
<dbReference type="InterPro" id="IPR050227">
    <property type="entry name" value="Rab"/>
</dbReference>
<dbReference type="InterPro" id="IPR027417">
    <property type="entry name" value="P-loop_NTPase"/>
</dbReference>
<evidence type="ECO:0000256" key="7">
    <source>
        <dbReference type="ARBA" id="ARBA00022741"/>
    </source>
</evidence>
<keyword evidence="8" id="KW-0342">GTP-binding</keyword>
<dbReference type="GO" id="GO:0003677">
    <property type="term" value="F:DNA binding"/>
    <property type="evidence" value="ECO:0007669"/>
    <property type="project" value="InterPro"/>
</dbReference>
<feature type="domain" description="DNA-directed RNA polymerase subunit 2 hybrid-binding" evidence="12">
    <location>
        <begin position="328"/>
        <end position="448"/>
    </location>
</feature>
<dbReference type="InterPro" id="IPR037033">
    <property type="entry name" value="DNA-dir_RNAP_su2_hyb_sf"/>
</dbReference>
<evidence type="ECO:0000256" key="10">
    <source>
        <dbReference type="ARBA" id="ARBA00048552"/>
    </source>
</evidence>
<comment type="similarity">
    <text evidence="2">Belongs to the RNA polymerase beta chain family.</text>
</comment>
<comment type="caution">
    <text evidence="13">The sequence shown here is derived from an EMBL/GenBank/DDBJ whole genome shotgun (WGS) entry which is preliminary data.</text>
</comment>
<dbReference type="SUPFAM" id="SSF64484">
    <property type="entry name" value="beta and beta-prime subunits of DNA dependent RNA-polymerase"/>
    <property type="match status" value="1"/>
</dbReference>
<evidence type="ECO:0000256" key="1">
    <source>
        <dbReference type="ARBA" id="ARBA00004112"/>
    </source>
</evidence>
<name>A0A5K0U870_9VIRU</name>
<evidence type="ECO:0000256" key="11">
    <source>
        <dbReference type="SAM" id="MobiDB-lite"/>
    </source>
</evidence>
<dbReference type="Gene3D" id="2.40.50.150">
    <property type="match status" value="1"/>
</dbReference>
<dbReference type="InterPro" id="IPR014724">
    <property type="entry name" value="RNA_pol_RPB2_OB-fold"/>
</dbReference>
<evidence type="ECO:0000256" key="5">
    <source>
        <dbReference type="ARBA" id="ARBA00022679"/>
    </source>
</evidence>
<sequence length="594" mass="67891">MGSCIGKIFGRQGYQSHQNEPNHANTEVDLHVRSEQDRTSRGGPDGRPCQLSQTNQNNYKVRTYDYLVRMLMLGDVKAGKSTFLQTAVGNVKPPFYTTTVGIDFGVTTIEQRGKQVKLQIWDTSGDPRFTLITQSYIRGASVVLVFYRTPTGNSIYDEVNKAIKESVDQKIENIERYGDDYCLIVVIGNTPGGPFRKLEDYKYCRREIRHYAIDVDTKAQVDDLINDLDIVTTLRDAIDRSRSTAKKPAIYIYGPKGTTVDVELKTEHQITLEIPKRTRDVWRCELVGDGGMYVDNPDHINAHDLFRLMSSKKYIGGVRVPHISFGDDKFMKPPPDKTIGIKNGQCDELIKHGYIPKETLVTESDVIFGKVTPINDNVCGGQNGNHIDTVLDRVYMETKNQDSYETRKALLRSERYPHVGDMFCSRSGQIGTIGTALKPADAPFTESGDDRTIYPYLYWEAYINPVRIGSLKTLGTIVFKKTEYDALDKILRRYLNTREADEFREYWERIILKQPKPYVKADFVDQPEFEREFPLRIKTDLDVASVMRLECVFSFHTEVDGFTTTDPEKLHNLYKRIEPRDNQISIVEWGGMVL</sequence>
<dbReference type="Pfam" id="PF00562">
    <property type="entry name" value="RNA_pol_Rpb2_6"/>
    <property type="match status" value="1"/>
</dbReference>
<feature type="compositionally biased region" description="Basic and acidic residues" evidence="11">
    <location>
        <begin position="26"/>
        <end position="40"/>
    </location>
</feature>
<dbReference type="GO" id="GO:0020002">
    <property type="term" value="C:host cell plasma membrane"/>
    <property type="evidence" value="ECO:0007669"/>
    <property type="project" value="UniProtKB-SubCell"/>
</dbReference>
<dbReference type="PRINTS" id="PR00449">
    <property type="entry name" value="RASTRNSFRMNG"/>
</dbReference>
<dbReference type="InterPro" id="IPR007120">
    <property type="entry name" value="DNA-dir_RNAP_su2_dom"/>
</dbReference>
<evidence type="ECO:0000313" key="13">
    <source>
        <dbReference type="EMBL" id="VBB17694.1"/>
    </source>
</evidence>
<keyword evidence="5" id="KW-0808">Transferase</keyword>
<dbReference type="SUPFAM" id="SSF52540">
    <property type="entry name" value="P-loop containing nucleoside triphosphate hydrolases"/>
    <property type="match status" value="1"/>
</dbReference>
<accession>A0A5K0U870</accession>
<feature type="region of interest" description="Disordered" evidence="11">
    <location>
        <begin position="14"/>
        <end position="54"/>
    </location>
</feature>
<evidence type="ECO:0000256" key="4">
    <source>
        <dbReference type="ARBA" id="ARBA00022478"/>
    </source>
</evidence>
<keyword evidence="4" id="KW-0240">DNA-directed RNA polymerase</keyword>
<gene>
    <name evidence="13" type="ORF">YASMINEVIRUS_157</name>
</gene>
<keyword evidence="6" id="KW-0548">Nucleotidyltransferase</keyword>
<keyword evidence="9" id="KW-0804">Transcription</keyword>
<reference evidence="13 14" key="1">
    <citation type="submission" date="2018-10" db="EMBL/GenBank/DDBJ databases">
        <authorList>
            <consortium name="IHU Genomes"/>
        </authorList>
    </citation>
    <scope>NUCLEOTIDE SEQUENCE [LARGE SCALE GENOMIC DNA]</scope>
    <source>
        <strain evidence="13 14">A1</strain>
    </source>
</reference>
<comment type="catalytic activity">
    <reaction evidence="10">
        <text>RNA(n) + a ribonucleoside 5'-triphosphate = RNA(n+1) + diphosphate</text>
        <dbReference type="Rhea" id="RHEA:21248"/>
        <dbReference type="Rhea" id="RHEA-COMP:14527"/>
        <dbReference type="Rhea" id="RHEA-COMP:17342"/>
        <dbReference type="ChEBI" id="CHEBI:33019"/>
        <dbReference type="ChEBI" id="CHEBI:61557"/>
        <dbReference type="ChEBI" id="CHEBI:140395"/>
        <dbReference type="EC" id="2.7.7.6"/>
    </reaction>
</comment>
<keyword evidence="14" id="KW-1185">Reference proteome</keyword>
<dbReference type="InterPro" id="IPR005225">
    <property type="entry name" value="Small_GTP-bd"/>
</dbReference>
<dbReference type="NCBIfam" id="TIGR00231">
    <property type="entry name" value="small_GTP"/>
    <property type="match status" value="1"/>
</dbReference>
<dbReference type="EMBL" id="UPSH01000001">
    <property type="protein sequence ID" value="VBB17694.1"/>
    <property type="molecule type" value="Genomic_DNA"/>
</dbReference>
<dbReference type="Gene3D" id="3.40.50.300">
    <property type="entry name" value="P-loop containing nucleotide triphosphate hydrolases"/>
    <property type="match status" value="1"/>
</dbReference>
<feature type="compositionally biased region" description="Polar residues" evidence="11">
    <location>
        <begin position="14"/>
        <end position="25"/>
    </location>
</feature>
<evidence type="ECO:0000256" key="6">
    <source>
        <dbReference type="ARBA" id="ARBA00022695"/>
    </source>
</evidence>
<evidence type="ECO:0000256" key="3">
    <source>
        <dbReference type="ARBA" id="ARBA00012418"/>
    </source>
</evidence>
<comment type="subcellular location">
    <subcellularLocation>
        <location evidence="1">Host cell membrane</location>
        <topology evidence="1">Lipid-anchor</topology>
        <orientation evidence="1">Cytoplasmic side</orientation>
    </subcellularLocation>
</comment>
<dbReference type="Pfam" id="PF00071">
    <property type="entry name" value="Ras"/>
    <property type="match status" value="1"/>
</dbReference>
<dbReference type="PANTHER" id="PTHR47977">
    <property type="entry name" value="RAS-RELATED PROTEIN RAB"/>
    <property type="match status" value="1"/>
</dbReference>
<protein>
    <recommendedName>
        <fullName evidence="3">DNA-directed RNA polymerase</fullName>
        <ecNumber evidence="3">2.7.7.6</ecNumber>
    </recommendedName>
</protein>
<evidence type="ECO:0000259" key="12">
    <source>
        <dbReference type="Pfam" id="PF00562"/>
    </source>
</evidence>
<dbReference type="GO" id="GO:0003924">
    <property type="term" value="F:GTPase activity"/>
    <property type="evidence" value="ECO:0007669"/>
    <property type="project" value="InterPro"/>
</dbReference>
<dbReference type="GO" id="GO:0003899">
    <property type="term" value="F:DNA-directed RNA polymerase activity"/>
    <property type="evidence" value="ECO:0007669"/>
    <property type="project" value="UniProtKB-EC"/>
</dbReference>
<dbReference type="SMART" id="SM00175">
    <property type="entry name" value="RAB"/>
    <property type="match status" value="1"/>
</dbReference>
<dbReference type="Proteomes" id="UP000594342">
    <property type="component" value="Unassembled WGS sequence"/>
</dbReference>
<dbReference type="PROSITE" id="PS51419">
    <property type="entry name" value="RAB"/>
    <property type="match status" value="1"/>
</dbReference>
<evidence type="ECO:0000256" key="9">
    <source>
        <dbReference type="ARBA" id="ARBA00023163"/>
    </source>
</evidence>
<evidence type="ECO:0000313" key="14">
    <source>
        <dbReference type="Proteomes" id="UP000594342"/>
    </source>
</evidence>
<dbReference type="Gene3D" id="2.40.270.10">
    <property type="entry name" value="DNA-directed RNA polymerase, subunit 2, domain 6"/>
    <property type="match status" value="1"/>
</dbReference>
<dbReference type="GO" id="GO:0006351">
    <property type="term" value="P:DNA-templated transcription"/>
    <property type="evidence" value="ECO:0007669"/>
    <property type="project" value="InterPro"/>
</dbReference>